<organism evidence="8 9">
    <name type="scientific">Dendrothele bispora (strain CBS 962.96)</name>
    <dbReference type="NCBI Taxonomy" id="1314807"/>
    <lineage>
        <taxon>Eukaryota</taxon>
        <taxon>Fungi</taxon>
        <taxon>Dikarya</taxon>
        <taxon>Basidiomycota</taxon>
        <taxon>Agaricomycotina</taxon>
        <taxon>Agaricomycetes</taxon>
        <taxon>Agaricomycetidae</taxon>
        <taxon>Agaricales</taxon>
        <taxon>Agaricales incertae sedis</taxon>
        <taxon>Dendrothele</taxon>
    </lineage>
</organism>
<dbReference type="InterPro" id="IPR027417">
    <property type="entry name" value="P-loop_NTPase"/>
</dbReference>
<dbReference type="GO" id="GO:0016787">
    <property type="term" value="F:hydrolase activity"/>
    <property type="evidence" value="ECO:0007669"/>
    <property type="project" value="UniProtKB-KW"/>
</dbReference>
<dbReference type="PROSITE" id="PS51192">
    <property type="entry name" value="HELICASE_ATP_BIND_1"/>
    <property type="match status" value="1"/>
</dbReference>
<dbReference type="Gene3D" id="1.20.120.1080">
    <property type="match status" value="1"/>
</dbReference>
<dbReference type="Pfam" id="PF00270">
    <property type="entry name" value="DEAD"/>
    <property type="match status" value="1"/>
</dbReference>
<dbReference type="PANTHER" id="PTHR18934">
    <property type="entry name" value="ATP-DEPENDENT RNA HELICASE"/>
    <property type="match status" value="1"/>
</dbReference>
<keyword evidence="3" id="KW-0347">Helicase</keyword>
<proteinExistence type="predicted"/>
<dbReference type="GO" id="GO:0003723">
    <property type="term" value="F:RNA binding"/>
    <property type="evidence" value="ECO:0007669"/>
    <property type="project" value="TreeGrafter"/>
</dbReference>
<dbReference type="SMART" id="SM00847">
    <property type="entry name" value="HA2"/>
    <property type="match status" value="1"/>
</dbReference>
<feature type="region of interest" description="Disordered" evidence="5">
    <location>
        <begin position="1186"/>
        <end position="1209"/>
    </location>
</feature>
<feature type="region of interest" description="Disordered" evidence="5">
    <location>
        <begin position="1"/>
        <end position="46"/>
    </location>
</feature>
<accession>A0A4S8MPK5</accession>
<dbReference type="Pfam" id="PF00271">
    <property type="entry name" value="Helicase_C"/>
    <property type="match status" value="1"/>
</dbReference>
<evidence type="ECO:0000313" key="8">
    <source>
        <dbReference type="EMBL" id="THV04948.1"/>
    </source>
</evidence>
<evidence type="ECO:0000256" key="4">
    <source>
        <dbReference type="ARBA" id="ARBA00022840"/>
    </source>
</evidence>
<evidence type="ECO:0000259" key="6">
    <source>
        <dbReference type="PROSITE" id="PS51192"/>
    </source>
</evidence>
<evidence type="ECO:0000259" key="7">
    <source>
        <dbReference type="PROSITE" id="PS51194"/>
    </source>
</evidence>
<dbReference type="OrthoDB" id="28053at2759"/>
<feature type="domain" description="Helicase ATP-binding" evidence="6">
    <location>
        <begin position="357"/>
        <end position="534"/>
    </location>
</feature>
<evidence type="ECO:0000256" key="1">
    <source>
        <dbReference type="ARBA" id="ARBA00022741"/>
    </source>
</evidence>
<dbReference type="Pfam" id="PF04408">
    <property type="entry name" value="WHD_HA2"/>
    <property type="match status" value="1"/>
</dbReference>
<feature type="domain" description="Helicase C-terminal" evidence="7">
    <location>
        <begin position="616"/>
        <end position="791"/>
    </location>
</feature>
<keyword evidence="4" id="KW-0067">ATP-binding</keyword>
<dbReference type="CDD" id="cd18791">
    <property type="entry name" value="SF2_C_RHA"/>
    <property type="match status" value="1"/>
</dbReference>
<keyword evidence="2 8" id="KW-0378">Hydrolase</keyword>
<feature type="compositionally biased region" description="Low complexity" evidence="5">
    <location>
        <begin position="23"/>
        <end position="35"/>
    </location>
</feature>
<evidence type="ECO:0000256" key="3">
    <source>
        <dbReference type="ARBA" id="ARBA00022806"/>
    </source>
</evidence>
<dbReference type="EMBL" id="ML179052">
    <property type="protein sequence ID" value="THV04948.1"/>
    <property type="molecule type" value="Genomic_DNA"/>
</dbReference>
<dbReference type="PROSITE" id="PS51194">
    <property type="entry name" value="HELICASE_CTER"/>
    <property type="match status" value="1"/>
</dbReference>
<dbReference type="Gene3D" id="3.40.50.300">
    <property type="entry name" value="P-loop containing nucleotide triphosphate hydrolases"/>
    <property type="match status" value="2"/>
</dbReference>
<keyword evidence="9" id="KW-1185">Reference proteome</keyword>
<feature type="region of interest" description="Disordered" evidence="5">
    <location>
        <begin position="1228"/>
        <end position="1251"/>
    </location>
</feature>
<dbReference type="SMART" id="SM00490">
    <property type="entry name" value="HELICc"/>
    <property type="match status" value="1"/>
</dbReference>
<dbReference type="InterPro" id="IPR048333">
    <property type="entry name" value="HA2_WH"/>
</dbReference>
<dbReference type="InterPro" id="IPR001650">
    <property type="entry name" value="Helicase_C-like"/>
</dbReference>
<dbReference type="PANTHER" id="PTHR18934:SF203">
    <property type="entry name" value="ATP-DEPENDENT RNA HELICASE A"/>
    <property type="match status" value="1"/>
</dbReference>
<sequence length="1251" mass="138108">MPSRGRGQPSRPQPSRGQPPRPSRFNNARRPNNRPLLPTLSGPFQDKNWINETYKDVLPNIKPAHLNDAKSTANNAAITQTGSKLTLETVKGTLPEGSGPSSHTVFRTTATVRTEPPISAVGDATSEKESVQSASLALICQMQQQGILYGKPKEVSSITLSDGQTVVDVEKARTFMDFYCRSFNFSSPDIVYTENRRGWEAVIQVQGRKIGMGSGPNKKAATNQCYLDVVQYLESCDPELWKSFETKMAKGEGQSIPRLFFSVTNNLNSAIRNLCVELRGSNLYKNRPSAVAQNDSSNPGSQSRYANPYVPPNAKYLAQKSEELLASHQKYLSDPKMEKMRTTRAALPVYTRADEVMKTIHENDVSILMAATGSGKTTQVPQLILDSYIKEGKGAHCNILCTQPRRLAALSVADRVANERGESLGKSVGYQVRFESKLPENHGSVTFCTTGVFLKRLQSALSEQRNNLDDITHIVIDEVHERDVDTDLLLVVLKRVLAERKARNKPIKVVLMSATIDPTLFQNYFPDDSGRPAKVIEVPGRTFPVQRHFMEDFLPLVNSGPTKWIFQDESVIKYIVRELGVKALPPNANLGRIDPARVAADPETEVEIPYPLIAATIAHALRSSDSGHVLTFLAGWDDIIAVQKLLQAPPGSLGINFNDTSKYSIHLLHSTIPLADQQVIFSPPPPGVRRIILATNIAETSVTIPDVVYVVDSARLKEQRYDPEKHMSSLVSAWVGSSNMNQRAGRAGRHRPGEYFGVLSKDHASKLHAYQTVEMMRVDLSNVVMHVKALNFPGMTVEDVLAAAIEPPPADRVAAAMKDLQMVGALDAQKELTSLGRVLLQLPVDVQVGRLVLYGSFFRCLDQALTLAALLTNRDPFVSPMHLKNEASRIKNSWCPPGFKSDALAALQAYNAWDAMQSRGEYISANRFCVDNFLAKPTLLMIQKIKTHILQSLYSAGVIDVSGGGAVANEPTGRHVSIPPELNENGDSFPLLTALIAIATQPKFAVKVSERILRTPQDRVTMIHPSSVNHPKNVTDLQKDTPQIKQIYAYLEKRRNVSSSSGPASTFLVTTTHIDPMTYMLFGAHDMQKNDQGVFCDNWMSVVGHLDALDDVYDLRQFMDGCMLRVFEGIIMGRRHRRQKIPTMQREEESESGFDLDDRKDYSLSVHEVKELDLLSRDMVSILNQASADKQGSRQTSRPATPSLLGPGGVGSGLGLPTFPRIASGYSTPYGNSAVNSRASTPTFGRPHRRF</sequence>
<dbReference type="GO" id="GO:0004386">
    <property type="term" value="F:helicase activity"/>
    <property type="evidence" value="ECO:0007669"/>
    <property type="project" value="UniProtKB-KW"/>
</dbReference>
<feature type="compositionally biased region" description="Low complexity" evidence="5">
    <location>
        <begin position="1"/>
        <end position="16"/>
    </location>
</feature>
<evidence type="ECO:0000256" key="2">
    <source>
        <dbReference type="ARBA" id="ARBA00022801"/>
    </source>
</evidence>
<keyword evidence="1" id="KW-0547">Nucleotide-binding</keyword>
<feature type="compositionally biased region" description="Polar residues" evidence="5">
    <location>
        <begin position="1228"/>
        <end position="1243"/>
    </location>
</feature>
<dbReference type="FunFam" id="1.20.120.1080:FF:000002">
    <property type="entry name" value="Putative ATP-dependent RNA helicase DHX36"/>
    <property type="match status" value="1"/>
</dbReference>
<dbReference type="InterPro" id="IPR014001">
    <property type="entry name" value="Helicase_ATP-bd"/>
</dbReference>
<feature type="compositionally biased region" description="Polar residues" evidence="5">
    <location>
        <begin position="1186"/>
        <end position="1200"/>
    </location>
</feature>
<dbReference type="SMART" id="SM00487">
    <property type="entry name" value="DEXDc"/>
    <property type="match status" value="1"/>
</dbReference>
<gene>
    <name evidence="8" type="ORF">K435DRAFT_774213</name>
</gene>
<dbReference type="InterPro" id="IPR011545">
    <property type="entry name" value="DEAD/DEAH_box_helicase_dom"/>
</dbReference>
<dbReference type="SUPFAM" id="SSF52540">
    <property type="entry name" value="P-loop containing nucleoside triphosphate hydrolases"/>
    <property type="match status" value="1"/>
</dbReference>
<dbReference type="CDD" id="cd17917">
    <property type="entry name" value="DEXHc_RHA-like"/>
    <property type="match status" value="1"/>
</dbReference>
<dbReference type="GO" id="GO:0005524">
    <property type="term" value="F:ATP binding"/>
    <property type="evidence" value="ECO:0007669"/>
    <property type="project" value="UniProtKB-KW"/>
</dbReference>
<dbReference type="Proteomes" id="UP000297245">
    <property type="component" value="Unassembled WGS sequence"/>
</dbReference>
<dbReference type="AlphaFoldDB" id="A0A4S8MPK5"/>
<dbReference type="FunFam" id="3.40.50.300:FF:001627">
    <property type="entry name" value="Nuclear DNA helicase II"/>
    <property type="match status" value="1"/>
</dbReference>
<evidence type="ECO:0000256" key="5">
    <source>
        <dbReference type="SAM" id="MobiDB-lite"/>
    </source>
</evidence>
<dbReference type="Pfam" id="PF21010">
    <property type="entry name" value="HA2_C"/>
    <property type="match status" value="1"/>
</dbReference>
<evidence type="ECO:0000313" key="9">
    <source>
        <dbReference type="Proteomes" id="UP000297245"/>
    </source>
</evidence>
<dbReference type="InterPro" id="IPR007502">
    <property type="entry name" value="Helicase-assoc_dom"/>
</dbReference>
<name>A0A4S8MPK5_DENBC</name>
<protein>
    <submittedName>
        <fullName evidence="8">P-loop containing nucleoside triphosphate hydrolase protein</fullName>
    </submittedName>
</protein>
<reference evidence="8 9" key="1">
    <citation type="journal article" date="2019" name="Nat. Ecol. Evol.">
        <title>Megaphylogeny resolves global patterns of mushroom evolution.</title>
        <authorList>
            <person name="Varga T."/>
            <person name="Krizsan K."/>
            <person name="Foldi C."/>
            <person name="Dima B."/>
            <person name="Sanchez-Garcia M."/>
            <person name="Sanchez-Ramirez S."/>
            <person name="Szollosi G.J."/>
            <person name="Szarkandi J.G."/>
            <person name="Papp V."/>
            <person name="Albert L."/>
            <person name="Andreopoulos W."/>
            <person name="Angelini C."/>
            <person name="Antonin V."/>
            <person name="Barry K.W."/>
            <person name="Bougher N.L."/>
            <person name="Buchanan P."/>
            <person name="Buyck B."/>
            <person name="Bense V."/>
            <person name="Catcheside P."/>
            <person name="Chovatia M."/>
            <person name="Cooper J."/>
            <person name="Damon W."/>
            <person name="Desjardin D."/>
            <person name="Finy P."/>
            <person name="Geml J."/>
            <person name="Haridas S."/>
            <person name="Hughes K."/>
            <person name="Justo A."/>
            <person name="Karasinski D."/>
            <person name="Kautmanova I."/>
            <person name="Kiss B."/>
            <person name="Kocsube S."/>
            <person name="Kotiranta H."/>
            <person name="LaButti K.M."/>
            <person name="Lechner B.E."/>
            <person name="Liimatainen K."/>
            <person name="Lipzen A."/>
            <person name="Lukacs Z."/>
            <person name="Mihaltcheva S."/>
            <person name="Morgado L.N."/>
            <person name="Niskanen T."/>
            <person name="Noordeloos M.E."/>
            <person name="Ohm R.A."/>
            <person name="Ortiz-Santana B."/>
            <person name="Ovrebo C."/>
            <person name="Racz N."/>
            <person name="Riley R."/>
            <person name="Savchenko A."/>
            <person name="Shiryaev A."/>
            <person name="Soop K."/>
            <person name="Spirin V."/>
            <person name="Szebenyi C."/>
            <person name="Tomsovsky M."/>
            <person name="Tulloss R.E."/>
            <person name="Uehling J."/>
            <person name="Grigoriev I.V."/>
            <person name="Vagvolgyi C."/>
            <person name="Papp T."/>
            <person name="Martin F.M."/>
            <person name="Miettinen O."/>
            <person name="Hibbett D.S."/>
            <person name="Nagy L.G."/>
        </authorList>
    </citation>
    <scope>NUCLEOTIDE SEQUENCE [LARGE SCALE GENOMIC DNA]</scope>
    <source>
        <strain evidence="8 9">CBS 962.96</strain>
    </source>
</reference>